<evidence type="ECO:0000313" key="2">
    <source>
        <dbReference type="Proteomes" id="UP000186601"/>
    </source>
</evidence>
<sequence>MVTTIASSSLNLTTIYPVAGSAICHFESAQNKGKPIIVIRLVKILEPLVVSPETPNFPSLKEGDLLRGKKRTWHYKTADGARRSIRNDCRRGLRYLKEYPEASFDYTV</sequence>
<organism evidence="1 2">
    <name type="scientific">Hermanssonia centrifuga</name>
    <dbReference type="NCBI Taxonomy" id="98765"/>
    <lineage>
        <taxon>Eukaryota</taxon>
        <taxon>Fungi</taxon>
        <taxon>Dikarya</taxon>
        <taxon>Basidiomycota</taxon>
        <taxon>Agaricomycotina</taxon>
        <taxon>Agaricomycetes</taxon>
        <taxon>Polyporales</taxon>
        <taxon>Meruliaceae</taxon>
        <taxon>Hermanssonia</taxon>
    </lineage>
</organism>
<evidence type="ECO:0000313" key="1">
    <source>
        <dbReference type="EMBL" id="PSR81510.1"/>
    </source>
</evidence>
<name>A0A2R6P0C1_9APHY</name>
<reference evidence="1 2" key="1">
    <citation type="submission" date="2018-02" db="EMBL/GenBank/DDBJ databases">
        <title>Genome sequence of the basidiomycete white-rot fungus Phlebia centrifuga.</title>
        <authorList>
            <person name="Granchi Z."/>
            <person name="Peng M."/>
            <person name="de Vries R.P."/>
            <person name="Hilden K."/>
            <person name="Makela M.R."/>
            <person name="Grigoriev I."/>
            <person name="Riley R."/>
        </authorList>
    </citation>
    <scope>NUCLEOTIDE SEQUENCE [LARGE SCALE GENOMIC DNA]</scope>
    <source>
        <strain evidence="1 2">FBCC195</strain>
    </source>
</reference>
<dbReference type="AlphaFoldDB" id="A0A2R6P0C1"/>
<proteinExistence type="predicted"/>
<dbReference type="Proteomes" id="UP000186601">
    <property type="component" value="Unassembled WGS sequence"/>
</dbReference>
<protein>
    <submittedName>
        <fullName evidence="1">Uncharacterized protein</fullName>
    </submittedName>
</protein>
<accession>A0A2R6P0C1</accession>
<dbReference type="EMBL" id="MLYV02000616">
    <property type="protein sequence ID" value="PSR81510.1"/>
    <property type="molecule type" value="Genomic_DNA"/>
</dbReference>
<comment type="caution">
    <text evidence="1">The sequence shown here is derived from an EMBL/GenBank/DDBJ whole genome shotgun (WGS) entry which is preliminary data.</text>
</comment>
<keyword evidence="2" id="KW-1185">Reference proteome</keyword>
<gene>
    <name evidence="1" type="ORF">PHLCEN_2v6368</name>
</gene>